<dbReference type="PROSITE" id="PS01124">
    <property type="entry name" value="HTH_ARAC_FAMILY_2"/>
    <property type="match status" value="1"/>
</dbReference>
<reference evidence="5 6" key="1">
    <citation type="journal article" date="2008" name="Int. J. Syst. Evol. Microbiol.">
        <title>Luteimonas marina sp. nov., isolated from seawater.</title>
        <authorList>
            <person name="Baik K.S."/>
            <person name="Park S.C."/>
            <person name="Kim M.S."/>
            <person name="Kim E.M."/>
            <person name="Park C."/>
            <person name="Chun J."/>
            <person name="Seong C.N."/>
        </authorList>
    </citation>
    <scope>NUCLEOTIDE SEQUENCE [LARGE SCALE GENOMIC DNA]</scope>
    <source>
        <strain evidence="5 6">FR1330</strain>
    </source>
</reference>
<dbReference type="Proteomes" id="UP000319980">
    <property type="component" value="Unassembled WGS sequence"/>
</dbReference>
<dbReference type="InterPro" id="IPR050204">
    <property type="entry name" value="AraC_XylS_family_regulators"/>
</dbReference>
<dbReference type="Pfam" id="PF12833">
    <property type="entry name" value="HTH_18"/>
    <property type="match status" value="1"/>
</dbReference>
<dbReference type="PANTHER" id="PTHR46796:SF15">
    <property type="entry name" value="BLL1074 PROTEIN"/>
    <property type="match status" value="1"/>
</dbReference>
<dbReference type="Gene3D" id="1.10.10.60">
    <property type="entry name" value="Homeodomain-like"/>
    <property type="match status" value="1"/>
</dbReference>
<keyword evidence="3" id="KW-0804">Transcription</keyword>
<dbReference type="RefSeq" id="WP_146389029.1">
    <property type="nucleotide sequence ID" value="NZ_VOHK01000008.1"/>
</dbReference>
<dbReference type="GO" id="GO:0043565">
    <property type="term" value="F:sequence-specific DNA binding"/>
    <property type="evidence" value="ECO:0007669"/>
    <property type="project" value="InterPro"/>
</dbReference>
<dbReference type="PANTHER" id="PTHR46796">
    <property type="entry name" value="HTH-TYPE TRANSCRIPTIONAL ACTIVATOR RHAS-RELATED"/>
    <property type="match status" value="1"/>
</dbReference>
<proteinExistence type="predicted"/>
<evidence type="ECO:0000256" key="3">
    <source>
        <dbReference type="ARBA" id="ARBA00023163"/>
    </source>
</evidence>
<dbReference type="GO" id="GO:0003700">
    <property type="term" value="F:DNA-binding transcription factor activity"/>
    <property type="evidence" value="ECO:0007669"/>
    <property type="project" value="InterPro"/>
</dbReference>
<evidence type="ECO:0000259" key="4">
    <source>
        <dbReference type="PROSITE" id="PS01124"/>
    </source>
</evidence>
<protein>
    <submittedName>
        <fullName evidence="5">AraC family transcriptional regulator</fullName>
    </submittedName>
</protein>
<feature type="domain" description="HTH araC/xylS-type" evidence="4">
    <location>
        <begin position="162"/>
        <end position="260"/>
    </location>
</feature>
<dbReference type="EMBL" id="VOHK01000008">
    <property type="protein sequence ID" value="TWT17834.1"/>
    <property type="molecule type" value="Genomic_DNA"/>
</dbReference>
<dbReference type="AlphaFoldDB" id="A0A5C5TVP3"/>
<evidence type="ECO:0000313" key="5">
    <source>
        <dbReference type="EMBL" id="TWT17834.1"/>
    </source>
</evidence>
<keyword evidence="2" id="KW-0238">DNA-binding</keyword>
<dbReference type="SMART" id="SM00342">
    <property type="entry name" value="HTH_ARAC"/>
    <property type="match status" value="1"/>
</dbReference>
<dbReference type="Pfam" id="PF20240">
    <property type="entry name" value="DUF6597"/>
    <property type="match status" value="1"/>
</dbReference>
<dbReference type="InterPro" id="IPR046532">
    <property type="entry name" value="DUF6597"/>
</dbReference>
<sequence>MGLLAIQPAEPLSSLVASIWDCELPRQAHAFDRLLPSAQPQLVINLAQDETRVYDDQLRCTRNAGAALDGPSHRSTLIDTVEQTRVLGIVFRAGGAAPFFRERMDAIANAHVDLDALAPGGARTLRQRLLEARDAQARLRIVERWLCAHADAIRAHRHPAIAHALRLIDAAPATQRMPAIAAHCRLSPRRFGELFREQVGLSPKRYARLQRFHGVVAQVHRRERVDWAGIAADGGFHDQAHLAHEFRAFAGMTPTAYLTQQGPWPTHVPQA</sequence>
<accession>A0A5C5TVP3</accession>
<evidence type="ECO:0000313" key="6">
    <source>
        <dbReference type="Proteomes" id="UP000319980"/>
    </source>
</evidence>
<evidence type="ECO:0000256" key="2">
    <source>
        <dbReference type="ARBA" id="ARBA00023125"/>
    </source>
</evidence>
<name>A0A5C5TVP3_9GAMM</name>
<comment type="caution">
    <text evidence="5">The sequence shown here is derived from an EMBL/GenBank/DDBJ whole genome shotgun (WGS) entry which is preliminary data.</text>
</comment>
<dbReference type="InterPro" id="IPR018060">
    <property type="entry name" value="HTH_AraC"/>
</dbReference>
<keyword evidence="1" id="KW-0805">Transcription regulation</keyword>
<gene>
    <name evidence="5" type="ORF">FQY83_16215</name>
</gene>
<dbReference type="SUPFAM" id="SSF46689">
    <property type="entry name" value="Homeodomain-like"/>
    <property type="match status" value="1"/>
</dbReference>
<organism evidence="5 6">
    <name type="scientific">Luteimonas marina</name>
    <dbReference type="NCBI Taxonomy" id="488485"/>
    <lineage>
        <taxon>Bacteria</taxon>
        <taxon>Pseudomonadati</taxon>
        <taxon>Pseudomonadota</taxon>
        <taxon>Gammaproteobacteria</taxon>
        <taxon>Lysobacterales</taxon>
        <taxon>Lysobacteraceae</taxon>
        <taxon>Luteimonas</taxon>
    </lineage>
</organism>
<evidence type="ECO:0000256" key="1">
    <source>
        <dbReference type="ARBA" id="ARBA00023015"/>
    </source>
</evidence>
<dbReference type="OrthoDB" id="9809338at2"/>
<dbReference type="InterPro" id="IPR009057">
    <property type="entry name" value="Homeodomain-like_sf"/>
</dbReference>
<keyword evidence="6" id="KW-1185">Reference proteome</keyword>